<evidence type="ECO:0000256" key="2">
    <source>
        <dbReference type="SAM" id="Phobius"/>
    </source>
</evidence>
<feature type="coiled-coil region" evidence="1">
    <location>
        <begin position="70"/>
        <end position="97"/>
    </location>
</feature>
<evidence type="ECO:0000313" key="3">
    <source>
        <dbReference type="EMBL" id="RFU68132.1"/>
    </source>
</evidence>
<feature type="transmembrane region" description="Helical" evidence="2">
    <location>
        <begin position="12"/>
        <end position="29"/>
    </location>
</feature>
<keyword evidence="1" id="KW-0175">Coiled coil</keyword>
<proteinExistence type="predicted"/>
<dbReference type="InterPro" id="IPR018770">
    <property type="entry name" value="ChloroindolylP_hydrolase"/>
</dbReference>
<keyword evidence="4" id="KW-1185">Reference proteome</keyword>
<evidence type="ECO:0000256" key="1">
    <source>
        <dbReference type="SAM" id="Coils"/>
    </source>
</evidence>
<reference evidence="3 4" key="1">
    <citation type="submission" date="2018-08" db="EMBL/GenBank/DDBJ databases">
        <title>Bacillus chawlae sp. nov., Bacillus glennii sp. nov., and Bacillus saganii sp. nov. Isolated from the Vehicle Assembly Building at Kennedy Space Center where the Viking Spacecraft were Assembled.</title>
        <authorList>
            <person name="Seuylemezian A."/>
            <person name="Vaishampayan P."/>
        </authorList>
    </citation>
    <scope>NUCLEOTIDE SEQUENCE [LARGE SCALE GENOMIC DNA]</scope>
    <source>
        <strain evidence="3 4">V47-23a</strain>
    </source>
</reference>
<keyword evidence="2" id="KW-1133">Transmembrane helix</keyword>
<dbReference type="AlphaFoldDB" id="A0A372LM19"/>
<dbReference type="OrthoDB" id="2081028at2"/>
<feature type="transmembrane region" description="Helical" evidence="2">
    <location>
        <begin position="41"/>
        <end position="60"/>
    </location>
</feature>
<dbReference type="Proteomes" id="UP000264541">
    <property type="component" value="Unassembled WGS sequence"/>
</dbReference>
<sequence>MNPFLVFVTRMFFAIPTAAVIWLVSMFAFNQNFLLSTAYSVGGGIFIYWAVSAFLSFRFLKKHGLSRKEYQYIKKNLNEAKQKISRLQKALFSIRQIPSLKKGIELLRVSRRIHSLAKKEPKRFYKAERFFFSHLDSAVELTEKYVFLSAQPKKTYELEQSLSETRRTLEELTNTVEKDLYQVLSDDIDHLNFEIDVAKHSFKMIEESQLIDESGKYK</sequence>
<dbReference type="EMBL" id="QVTE01000035">
    <property type="protein sequence ID" value="RFU68132.1"/>
    <property type="molecule type" value="Genomic_DNA"/>
</dbReference>
<protein>
    <submittedName>
        <fullName evidence="3">Protein xpaC</fullName>
    </submittedName>
</protein>
<keyword evidence="2" id="KW-0812">Transmembrane</keyword>
<dbReference type="RefSeq" id="WP_117327124.1">
    <property type="nucleotide sequence ID" value="NZ_QVTE01000035.1"/>
</dbReference>
<evidence type="ECO:0000313" key="4">
    <source>
        <dbReference type="Proteomes" id="UP000264541"/>
    </source>
</evidence>
<organism evidence="3 4">
    <name type="scientific">Peribacillus saganii</name>
    <dbReference type="NCBI Taxonomy" id="2303992"/>
    <lineage>
        <taxon>Bacteria</taxon>
        <taxon>Bacillati</taxon>
        <taxon>Bacillota</taxon>
        <taxon>Bacilli</taxon>
        <taxon>Bacillales</taxon>
        <taxon>Bacillaceae</taxon>
        <taxon>Peribacillus</taxon>
    </lineage>
</organism>
<comment type="caution">
    <text evidence="3">The sequence shown here is derived from an EMBL/GenBank/DDBJ whole genome shotgun (WGS) entry which is preliminary data.</text>
</comment>
<dbReference type="Pfam" id="PF10112">
    <property type="entry name" value="Halogen_Hydrol"/>
    <property type="match status" value="1"/>
</dbReference>
<name>A0A372LM19_9BACI</name>
<accession>A0A372LM19</accession>
<gene>
    <name evidence="3" type="ORF">D0469_12760</name>
</gene>
<keyword evidence="2" id="KW-0472">Membrane</keyword>